<keyword evidence="2" id="KW-0238">DNA-binding</keyword>
<dbReference type="Gene3D" id="1.10.10.10">
    <property type="entry name" value="Winged helix-like DNA-binding domain superfamily/Winged helix DNA-binding domain"/>
    <property type="match status" value="1"/>
</dbReference>
<dbReference type="Pfam" id="PF07729">
    <property type="entry name" value="FCD"/>
    <property type="match status" value="1"/>
</dbReference>
<dbReference type="InterPro" id="IPR036388">
    <property type="entry name" value="WH-like_DNA-bd_sf"/>
</dbReference>
<name>A0A494G951_SOLLC</name>
<dbReference type="InterPro" id="IPR036390">
    <property type="entry name" value="WH_DNA-bd_sf"/>
</dbReference>
<dbReference type="InterPro" id="IPR000524">
    <property type="entry name" value="Tscrpt_reg_HTH_GntR"/>
</dbReference>
<evidence type="ECO:0000313" key="7">
    <source>
        <dbReference type="Proteomes" id="UP000004994"/>
    </source>
</evidence>
<dbReference type="InterPro" id="IPR008920">
    <property type="entry name" value="TF_FadR/GntR_C"/>
</dbReference>
<dbReference type="Pfam" id="PF00392">
    <property type="entry name" value="GntR"/>
    <property type="match status" value="1"/>
</dbReference>
<evidence type="ECO:0000313" key="6">
    <source>
        <dbReference type="EnsemblPlants" id="Solyc00g025500.2.1"/>
    </source>
</evidence>
<keyword evidence="7" id="KW-1185">Reference proteome</keyword>
<reference evidence="6" key="2">
    <citation type="submission" date="2019-04" db="UniProtKB">
        <authorList>
            <consortium name="EnsemblPlants"/>
        </authorList>
    </citation>
    <scope>IDENTIFICATION</scope>
    <source>
        <strain evidence="6">cv. Heinz 1706</strain>
    </source>
</reference>
<evidence type="ECO:0000256" key="3">
    <source>
        <dbReference type="ARBA" id="ARBA00023163"/>
    </source>
</evidence>
<dbReference type="GO" id="GO:0006355">
    <property type="term" value="P:regulation of DNA-templated transcription"/>
    <property type="evidence" value="ECO:0000318"/>
    <property type="project" value="GO_Central"/>
</dbReference>
<dbReference type="SMART" id="SM00345">
    <property type="entry name" value="HTH_GNTR"/>
    <property type="match status" value="1"/>
</dbReference>
<dbReference type="PANTHER" id="PTHR43537:SF45">
    <property type="entry name" value="GNTR FAMILY REGULATORY PROTEIN"/>
    <property type="match status" value="1"/>
</dbReference>
<evidence type="ECO:0000256" key="2">
    <source>
        <dbReference type="ARBA" id="ARBA00023125"/>
    </source>
</evidence>
<keyword evidence="1" id="KW-0805">Transcription regulation</keyword>
<accession>A0A494G951</accession>
<dbReference type="PANTHER" id="PTHR43537">
    <property type="entry name" value="TRANSCRIPTIONAL REGULATOR, GNTR FAMILY"/>
    <property type="match status" value="1"/>
</dbReference>
<dbReference type="PaxDb" id="4081-Solyc00g025500.1.1"/>
<dbReference type="SMART" id="SM00895">
    <property type="entry name" value="FCD"/>
    <property type="match status" value="1"/>
</dbReference>
<organism evidence="6">
    <name type="scientific">Solanum lycopersicum</name>
    <name type="common">Tomato</name>
    <name type="synonym">Lycopersicon esculentum</name>
    <dbReference type="NCBI Taxonomy" id="4081"/>
    <lineage>
        <taxon>Eukaryota</taxon>
        <taxon>Viridiplantae</taxon>
        <taxon>Streptophyta</taxon>
        <taxon>Embryophyta</taxon>
        <taxon>Tracheophyta</taxon>
        <taxon>Spermatophyta</taxon>
        <taxon>Magnoliopsida</taxon>
        <taxon>eudicotyledons</taxon>
        <taxon>Gunneridae</taxon>
        <taxon>Pentapetalae</taxon>
        <taxon>asterids</taxon>
        <taxon>lamiids</taxon>
        <taxon>Solanales</taxon>
        <taxon>Solanaceae</taxon>
        <taxon>Solanoideae</taxon>
        <taxon>Solaneae</taxon>
        <taxon>Solanum</taxon>
        <taxon>Solanum subgen. Lycopersicon</taxon>
    </lineage>
</organism>
<evidence type="ECO:0000256" key="1">
    <source>
        <dbReference type="ARBA" id="ARBA00023015"/>
    </source>
</evidence>
<dbReference type="Gramene" id="Solyc00g025500.2.1">
    <property type="protein sequence ID" value="Solyc00g025500.2.1"/>
    <property type="gene ID" value="Solyc00g025500.2"/>
</dbReference>
<dbReference type="CDD" id="cd07377">
    <property type="entry name" value="WHTH_GntR"/>
    <property type="match status" value="1"/>
</dbReference>
<evidence type="ECO:0000259" key="5">
    <source>
        <dbReference type="PROSITE" id="PS50949"/>
    </source>
</evidence>
<dbReference type="EnsemblPlants" id="Solyc00g025500.2.1">
    <property type="protein sequence ID" value="Solyc00g025500.2.1"/>
    <property type="gene ID" value="Solyc00g025500.2"/>
</dbReference>
<proteinExistence type="predicted"/>
<dbReference type="InterPro" id="IPR011711">
    <property type="entry name" value="GntR_C"/>
</dbReference>
<dbReference type="PRINTS" id="PR00035">
    <property type="entry name" value="HTHGNTR"/>
</dbReference>
<feature type="region of interest" description="Disordered" evidence="4">
    <location>
        <begin position="1"/>
        <end position="34"/>
    </location>
</feature>
<dbReference type="SUPFAM" id="SSF48008">
    <property type="entry name" value="GntR ligand-binding domain-like"/>
    <property type="match status" value="1"/>
</dbReference>
<dbReference type="PROSITE" id="PS50949">
    <property type="entry name" value="HTH_GNTR"/>
    <property type="match status" value="1"/>
</dbReference>
<sequence length="376" mass="41380">MAGQPGHSADQGRQSRSVPPHAAGRYENLGADRQGFRRTRRLSASVRHWLPVLYTPPSTVPNSAAVTDSVVEQVYDKLKQMSVGYDFKPGERLNEGVLASALGVSRTPLREALTRLTTEGLLRFSPGKGFFCRDLDAQEVFSLYEMRRIVETEALRLSIERAKDADIDALLAFLESTGPEPGDRSVEELVRLDETFHEGLMAMSGNMEMLRVLKNINARIRFVRWIDMERCDRRVSQNDHRDILLGLKARDPDRCIPILSKHIERRHDQISAALKEAGGRGCVALTSACAGGALRNTVASRCGSPMPRWVLKTCGRLPVSAAAFATEPNVAIRMIAVNLSISTPRSGIAYVGSSALARTGSRYGCNGHVQVTPMRV</sequence>
<protein>
    <recommendedName>
        <fullName evidence="5">HTH gntR-type domain-containing protein</fullName>
    </recommendedName>
</protein>
<evidence type="ECO:0000256" key="4">
    <source>
        <dbReference type="SAM" id="MobiDB-lite"/>
    </source>
</evidence>
<dbReference type="AlphaFoldDB" id="A0A494G951"/>
<dbReference type="Proteomes" id="UP000004994">
    <property type="component" value="Unassembled WGS sequence"/>
</dbReference>
<keyword evidence="3" id="KW-0804">Transcription</keyword>
<dbReference type="Gene3D" id="1.20.120.530">
    <property type="entry name" value="GntR ligand-binding domain-like"/>
    <property type="match status" value="1"/>
</dbReference>
<dbReference type="GO" id="GO:0000987">
    <property type="term" value="F:cis-regulatory region sequence-specific DNA binding"/>
    <property type="evidence" value="ECO:0000318"/>
    <property type="project" value="GO_Central"/>
</dbReference>
<feature type="domain" description="HTH gntR-type" evidence="5">
    <location>
        <begin position="68"/>
        <end position="135"/>
    </location>
</feature>
<dbReference type="GO" id="GO:0003700">
    <property type="term" value="F:DNA-binding transcription factor activity"/>
    <property type="evidence" value="ECO:0000318"/>
    <property type="project" value="GO_Central"/>
</dbReference>
<dbReference type="SUPFAM" id="SSF46785">
    <property type="entry name" value="Winged helix' DNA-binding domain"/>
    <property type="match status" value="1"/>
</dbReference>
<dbReference type="InParanoid" id="A0A494G951"/>
<reference evidence="6" key="1">
    <citation type="journal article" date="2012" name="Nature">
        <title>The tomato genome sequence provides insights into fleshy fruit evolution.</title>
        <authorList>
            <consortium name="Tomato Genome Consortium"/>
        </authorList>
    </citation>
    <scope>NUCLEOTIDE SEQUENCE [LARGE SCALE GENOMIC DNA]</scope>
    <source>
        <strain evidence="6">cv. Heinz 1706</strain>
    </source>
</reference>